<gene>
    <name evidence="5" type="ORF">Acy02nite_63150</name>
</gene>
<feature type="domain" description="LD-carboxypeptidase C-terminal" evidence="4">
    <location>
        <begin position="208"/>
        <end position="337"/>
    </location>
</feature>
<dbReference type="InterPro" id="IPR027478">
    <property type="entry name" value="LdcA_N"/>
</dbReference>
<protein>
    <submittedName>
        <fullName evidence="5">LD-carboxypeptidase</fullName>
    </submittedName>
</protein>
<dbReference type="SUPFAM" id="SSF52317">
    <property type="entry name" value="Class I glutamine amidotransferase-like"/>
    <property type="match status" value="1"/>
</dbReference>
<evidence type="ECO:0000256" key="1">
    <source>
        <dbReference type="ARBA" id="ARBA00010233"/>
    </source>
</evidence>
<comment type="caution">
    <text evidence="5">The sequence shown here is derived from an EMBL/GenBank/DDBJ whole genome shotgun (WGS) entry which is preliminary data.</text>
</comment>
<dbReference type="AlphaFoldDB" id="A0A919MAC5"/>
<proteinExistence type="inferred from homology"/>
<dbReference type="Gene3D" id="3.50.30.60">
    <property type="entry name" value="LD-carboxypeptidase A C-terminal domain-like"/>
    <property type="match status" value="1"/>
</dbReference>
<dbReference type="InterPro" id="IPR040449">
    <property type="entry name" value="Peptidase_S66_N"/>
</dbReference>
<dbReference type="RefSeq" id="WP_239175386.1">
    <property type="nucleotide sequence ID" value="NZ_BAAAUC010000042.1"/>
</dbReference>
<sequence>MPVDLRMPPKLRPGDRVAVLSPSFAAPGLFPERHEQAMRRVRDVLGLEPVEFPTTRRLGATPAERAADLTAAWADPSIRAVFATIGGDDQLTVLPHLDPAVFRADPKPFFGFSDNTNLLNWLWGHGLAAYHGGSTMMHLARGEGVQPVHLATLRAALFDGGDLVIAPVDSFSEEEVDWHEPRALTESAPATPSPGRVWHRPDTVVSAPTWGGCLDILHWNLAAGRWIRPAGDYEGCVLLLETSEEMPSAEDVFHMLRNFGERGLLRQFPAVLVGTAKATHFMSPRPVPERQKFRDEQREAILRAFGTYHPSAMIVFGVDFGHTDPQYVLPHGGRITVDGPARTITAHYS</sequence>
<dbReference type="InterPro" id="IPR003507">
    <property type="entry name" value="S66_fam"/>
</dbReference>
<dbReference type="Pfam" id="PF17676">
    <property type="entry name" value="Peptidase_S66C"/>
    <property type="match status" value="1"/>
</dbReference>
<dbReference type="EMBL" id="BOMH01000047">
    <property type="protein sequence ID" value="GID68434.1"/>
    <property type="molecule type" value="Genomic_DNA"/>
</dbReference>
<evidence type="ECO:0000313" key="6">
    <source>
        <dbReference type="Proteomes" id="UP000619479"/>
    </source>
</evidence>
<reference evidence="5" key="1">
    <citation type="submission" date="2021-01" db="EMBL/GenBank/DDBJ databases">
        <title>Whole genome shotgun sequence of Actinoplanes cyaneus NBRC 14990.</title>
        <authorList>
            <person name="Komaki H."/>
            <person name="Tamura T."/>
        </authorList>
    </citation>
    <scope>NUCLEOTIDE SEQUENCE</scope>
    <source>
        <strain evidence="5">NBRC 14990</strain>
    </source>
</reference>
<dbReference type="CDD" id="cd07062">
    <property type="entry name" value="Peptidase_S66_mccF_like"/>
    <property type="match status" value="1"/>
</dbReference>
<feature type="domain" description="LD-carboxypeptidase N-terminal" evidence="3">
    <location>
        <begin position="17"/>
        <end position="132"/>
    </location>
</feature>
<organism evidence="5 6">
    <name type="scientific">Actinoplanes cyaneus</name>
    <dbReference type="NCBI Taxonomy" id="52696"/>
    <lineage>
        <taxon>Bacteria</taxon>
        <taxon>Bacillati</taxon>
        <taxon>Actinomycetota</taxon>
        <taxon>Actinomycetes</taxon>
        <taxon>Micromonosporales</taxon>
        <taxon>Micromonosporaceae</taxon>
        <taxon>Actinoplanes</taxon>
    </lineage>
</organism>
<dbReference type="Proteomes" id="UP000619479">
    <property type="component" value="Unassembled WGS sequence"/>
</dbReference>
<evidence type="ECO:0000259" key="4">
    <source>
        <dbReference type="Pfam" id="PF17676"/>
    </source>
</evidence>
<dbReference type="GO" id="GO:0016787">
    <property type="term" value="F:hydrolase activity"/>
    <property type="evidence" value="ECO:0007669"/>
    <property type="project" value="UniProtKB-KW"/>
</dbReference>
<accession>A0A919MAC5</accession>
<dbReference type="Gene3D" id="3.40.50.10740">
    <property type="entry name" value="Class I glutamine amidotransferase-like"/>
    <property type="match status" value="1"/>
</dbReference>
<dbReference type="InterPro" id="IPR027461">
    <property type="entry name" value="Carboxypeptidase_A_C_sf"/>
</dbReference>
<evidence type="ECO:0000256" key="2">
    <source>
        <dbReference type="ARBA" id="ARBA00022801"/>
    </source>
</evidence>
<keyword evidence="2" id="KW-0378">Hydrolase</keyword>
<evidence type="ECO:0000313" key="5">
    <source>
        <dbReference type="EMBL" id="GID68434.1"/>
    </source>
</evidence>
<dbReference type="SUPFAM" id="SSF141986">
    <property type="entry name" value="LD-carboxypeptidase A C-terminal domain-like"/>
    <property type="match status" value="1"/>
</dbReference>
<dbReference type="PANTHER" id="PTHR30237">
    <property type="entry name" value="MURAMOYLTETRAPEPTIDE CARBOXYPEPTIDASE"/>
    <property type="match status" value="1"/>
</dbReference>
<comment type="similarity">
    <text evidence="1">Belongs to the peptidase S66 family.</text>
</comment>
<dbReference type="PANTHER" id="PTHR30237:SF4">
    <property type="entry name" value="LD-CARBOXYPEPTIDASE C-TERMINAL DOMAIN-CONTAINING PROTEIN"/>
    <property type="match status" value="1"/>
</dbReference>
<name>A0A919MAC5_9ACTN</name>
<dbReference type="Pfam" id="PF02016">
    <property type="entry name" value="Peptidase_S66"/>
    <property type="match status" value="1"/>
</dbReference>
<dbReference type="InterPro" id="IPR040921">
    <property type="entry name" value="Peptidase_S66C"/>
</dbReference>
<evidence type="ECO:0000259" key="3">
    <source>
        <dbReference type="Pfam" id="PF02016"/>
    </source>
</evidence>
<keyword evidence="6" id="KW-1185">Reference proteome</keyword>
<dbReference type="InterPro" id="IPR029062">
    <property type="entry name" value="Class_I_gatase-like"/>
</dbReference>